<dbReference type="AlphaFoldDB" id="A0A9P4LAA1"/>
<evidence type="ECO:0000256" key="6">
    <source>
        <dbReference type="ARBA" id="ARBA00022895"/>
    </source>
</evidence>
<dbReference type="GO" id="GO:0016233">
    <property type="term" value="P:telomere capping"/>
    <property type="evidence" value="ECO:0007669"/>
    <property type="project" value="TreeGrafter"/>
</dbReference>
<protein>
    <recommendedName>
        <fullName evidence="4">Protection of telomeres protein 1</fullName>
    </recommendedName>
</protein>
<dbReference type="OrthoDB" id="2186770at2759"/>
<evidence type="ECO:0000259" key="10">
    <source>
        <dbReference type="SMART" id="SM00976"/>
    </source>
</evidence>
<dbReference type="PANTHER" id="PTHR14513:SF0">
    <property type="entry name" value="PROTECTION OF TELOMERES PROTEIN 1"/>
    <property type="match status" value="1"/>
</dbReference>
<dbReference type="GO" id="GO:0000783">
    <property type="term" value="C:nuclear telomere cap complex"/>
    <property type="evidence" value="ECO:0007669"/>
    <property type="project" value="TreeGrafter"/>
</dbReference>
<dbReference type="InterPro" id="IPR012340">
    <property type="entry name" value="NA-bd_OB-fold"/>
</dbReference>
<dbReference type="SMART" id="SM00976">
    <property type="entry name" value="Telo_bind"/>
    <property type="match status" value="1"/>
</dbReference>
<dbReference type="SUPFAM" id="SSF50249">
    <property type="entry name" value="Nucleic acid-binding proteins"/>
    <property type="match status" value="2"/>
</dbReference>
<dbReference type="GO" id="GO:0098505">
    <property type="term" value="F:G-rich strand telomeric DNA binding"/>
    <property type="evidence" value="ECO:0007669"/>
    <property type="project" value="TreeGrafter"/>
</dbReference>
<dbReference type="RefSeq" id="XP_040789710.1">
    <property type="nucleotide sequence ID" value="XM_040930819.1"/>
</dbReference>
<keyword evidence="7" id="KW-0238">DNA-binding</keyword>
<feature type="compositionally biased region" description="Basic and acidic residues" evidence="9">
    <location>
        <begin position="363"/>
        <end position="376"/>
    </location>
</feature>
<dbReference type="PANTHER" id="PTHR14513">
    <property type="entry name" value="PROTECTION OF TELOMERES 1"/>
    <property type="match status" value="1"/>
</dbReference>
<evidence type="ECO:0000256" key="2">
    <source>
        <dbReference type="ARBA" id="ARBA00004574"/>
    </source>
</evidence>
<sequence length="602" mass="68759">MPLPNGFTAIKDAVEDQKIVNLIGVIISNTEPRRSKGTDWVLDFELQDEFDNGLVGSSSTINCRLFWATRDKLPKISGPGDIAIIRNFKMTVWKMRTDCVGGVHTGSGVLVFPANKIPIPQLSQAFQLGNQHLPCNALYRTRDATTQEQMAVIHLKHASSGSVQQVQQYAKTTLFKGPAPDKLSLIKDLDFSRFYDVRAQVVNTYYTFNGTVELKVTDYTSNENLFLYVDPEEEDHLMFGAKNWNGPYGQLTLNVILYESNAAWARENIAVGDFIYLRNMRTKISPLNKLEGAIHQDRDRPNQVDIRKLIKQSDINEINSRREAYEKQRGTTSALQNVRNIPKEPIAHPPTSKKAQKRQKQRLQREQKEAELKELEEKAEEWEAARSGVNTNIRAAFPEMKLSTISEVIYTPHLRVQTKNYNDYTLPFVNAKHRSRVRVVDIFPPELELFAHPSSDAKWNKRSKKQDKSNGRAKDRWEWGFVLLLEDANVPPDTVSEKLRVVVGNDVGQGLLDQNALDLKSNPRILERLKERLFILWGNLLELKTEMRDRGSDLPLPPGDNRLQNKAFDCCIEEYGHEVPITDAHPDGYQRMHRLAQTFISV</sequence>
<feature type="domain" description="Telomeric single stranded DNA binding POT1/Cdc13" evidence="10">
    <location>
        <begin position="7"/>
        <end position="144"/>
    </location>
</feature>
<comment type="similarity">
    <text evidence="3">Belongs to the telombin family.</text>
</comment>
<dbReference type="GO" id="GO:0010521">
    <property type="term" value="F:telomerase inhibitor activity"/>
    <property type="evidence" value="ECO:0007669"/>
    <property type="project" value="TreeGrafter"/>
</dbReference>
<evidence type="ECO:0000256" key="4">
    <source>
        <dbReference type="ARBA" id="ARBA00015253"/>
    </source>
</evidence>
<dbReference type="FunFam" id="2.40.50.140:FF:000303">
    <property type="entry name" value="Protection of telomeres protein 1"/>
    <property type="match status" value="1"/>
</dbReference>
<evidence type="ECO:0000313" key="11">
    <source>
        <dbReference type="EMBL" id="KAF1847147.1"/>
    </source>
</evidence>
<reference evidence="11" key="1">
    <citation type="submission" date="2020-01" db="EMBL/GenBank/DDBJ databases">
        <authorList>
            <consortium name="DOE Joint Genome Institute"/>
            <person name="Haridas S."/>
            <person name="Albert R."/>
            <person name="Binder M."/>
            <person name="Bloem J."/>
            <person name="Labutti K."/>
            <person name="Salamov A."/>
            <person name="Andreopoulos B."/>
            <person name="Baker S.E."/>
            <person name="Barry K."/>
            <person name="Bills G."/>
            <person name="Bluhm B.H."/>
            <person name="Cannon C."/>
            <person name="Castanera R."/>
            <person name="Culley D.E."/>
            <person name="Daum C."/>
            <person name="Ezra D."/>
            <person name="Gonzalez J.B."/>
            <person name="Henrissat B."/>
            <person name="Kuo A."/>
            <person name="Liang C."/>
            <person name="Lipzen A."/>
            <person name="Lutzoni F."/>
            <person name="Magnuson J."/>
            <person name="Mondo S."/>
            <person name="Nolan M."/>
            <person name="Ohm R."/>
            <person name="Pangilinan J."/>
            <person name="Park H.-J."/>
            <person name="Ramirez L."/>
            <person name="Alfaro M."/>
            <person name="Sun H."/>
            <person name="Tritt A."/>
            <person name="Yoshinaga Y."/>
            <person name="Zwiers L.-H."/>
            <person name="Turgeon B.G."/>
            <person name="Goodwin S.B."/>
            <person name="Spatafora J.W."/>
            <person name="Crous P.W."/>
            <person name="Grigoriev I.V."/>
        </authorList>
    </citation>
    <scope>NUCLEOTIDE SEQUENCE</scope>
    <source>
        <strain evidence="11">CBS 394.84</strain>
    </source>
</reference>
<keyword evidence="5" id="KW-0158">Chromosome</keyword>
<dbReference type="Gene3D" id="2.40.50.140">
    <property type="entry name" value="Nucleic acid-binding proteins"/>
    <property type="match status" value="2"/>
</dbReference>
<dbReference type="InterPro" id="IPR032042">
    <property type="entry name" value="POT1PC"/>
</dbReference>
<dbReference type="Pfam" id="PF16686">
    <property type="entry name" value="POT1PC"/>
    <property type="match status" value="1"/>
</dbReference>
<organism evidence="11 12">
    <name type="scientific">Cucurbitaria berberidis CBS 394.84</name>
    <dbReference type="NCBI Taxonomy" id="1168544"/>
    <lineage>
        <taxon>Eukaryota</taxon>
        <taxon>Fungi</taxon>
        <taxon>Dikarya</taxon>
        <taxon>Ascomycota</taxon>
        <taxon>Pezizomycotina</taxon>
        <taxon>Dothideomycetes</taxon>
        <taxon>Pleosporomycetidae</taxon>
        <taxon>Pleosporales</taxon>
        <taxon>Pleosporineae</taxon>
        <taxon>Cucurbitariaceae</taxon>
        <taxon>Cucurbitaria</taxon>
    </lineage>
</organism>
<dbReference type="InterPro" id="IPR011564">
    <property type="entry name" value="Telomer_end-bd_POT1/Cdc13"/>
</dbReference>
<dbReference type="GO" id="GO:0032210">
    <property type="term" value="P:regulation of telomere maintenance via telomerase"/>
    <property type="evidence" value="ECO:0007669"/>
    <property type="project" value="TreeGrafter"/>
</dbReference>
<gene>
    <name evidence="11" type="ORF">K460DRAFT_331848</name>
</gene>
<comment type="subcellular location">
    <subcellularLocation>
        <location evidence="2">Chromosome</location>
        <location evidence="2">Telomere</location>
    </subcellularLocation>
    <subcellularLocation>
        <location evidence="1">Nucleus</location>
    </subcellularLocation>
</comment>
<keyword evidence="12" id="KW-1185">Reference proteome</keyword>
<proteinExistence type="inferred from homology"/>
<dbReference type="EMBL" id="ML976615">
    <property type="protein sequence ID" value="KAF1847147.1"/>
    <property type="molecule type" value="Genomic_DNA"/>
</dbReference>
<dbReference type="GeneID" id="63848071"/>
<evidence type="ECO:0000313" key="12">
    <source>
        <dbReference type="Proteomes" id="UP000800039"/>
    </source>
</evidence>
<evidence type="ECO:0000256" key="3">
    <source>
        <dbReference type="ARBA" id="ARBA00008442"/>
    </source>
</evidence>
<dbReference type="Proteomes" id="UP000800039">
    <property type="component" value="Unassembled WGS sequence"/>
</dbReference>
<dbReference type="Pfam" id="PF02765">
    <property type="entry name" value="POT1"/>
    <property type="match status" value="1"/>
</dbReference>
<keyword evidence="8" id="KW-0539">Nucleus</keyword>
<keyword evidence="6" id="KW-0779">Telomere</keyword>
<evidence type="ECO:0000256" key="5">
    <source>
        <dbReference type="ARBA" id="ARBA00022454"/>
    </source>
</evidence>
<accession>A0A9P4LAA1</accession>
<evidence type="ECO:0000256" key="7">
    <source>
        <dbReference type="ARBA" id="ARBA00023125"/>
    </source>
</evidence>
<evidence type="ECO:0000256" key="9">
    <source>
        <dbReference type="SAM" id="MobiDB-lite"/>
    </source>
</evidence>
<name>A0A9P4LAA1_9PLEO</name>
<evidence type="ECO:0000256" key="8">
    <source>
        <dbReference type="ARBA" id="ARBA00023242"/>
    </source>
</evidence>
<evidence type="ECO:0000256" key="1">
    <source>
        <dbReference type="ARBA" id="ARBA00004123"/>
    </source>
</evidence>
<feature type="region of interest" description="Disordered" evidence="9">
    <location>
        <begin position="324"/>
        <end position="376"/>
    </location>
</feature>
<dbReference type="InterPro" id="IPR028389">
    <property type="entry name" value="POT1"/>
</dbReference>
<comment type="caution">
    <text evidence="11">The sequence shown here is derived from an EMBL/GenBank/DDBJ whole genome shotgun (WGS) entry which is preliminary data.</text>
</comment>
<feature type="compositionally biased region" description="Polar residues" evidence="9">
    <location>
        <begin position="330"/>
        <end position="339"/>
    </location>
</feature>